<gene>
    <name evidence="1" type="ORF">SDC9_124488</name>
</gene>
<comment type="caution">
    <text evidence="1">The sequence shown here is derived from an EMBL/GenBank/DDBJ whole genome shotgun (WGS) entry which is preliminary data.</text>
</comment>
<dbReference type="EMBL" id="VSSQ01027970">
    <property type="protein sequence ID" value="MPM77485.1"/>
    <property type="molecule type" value="Genomic_DNA"/>
</dbReference>
<accession>A0A645CKL9</accession>
<evidence type="ECO:0000313" key="1">
    <source>
        <dbReference type="EMBL" id="MPM77485.1"/>
    </source>
</evidence>
<dbReference type="AlphaFoldDB" id="A0A645CKL9"/>
<proteinExistence type="predicted"/>
<organism evidence="1">
    <name type="scientific">bioreactor metagenome</name>
    <dbReference type="NCBI Taxonomy" id="1076179"/>
    <lineage>
        <taxon>unclassified sequences</taxon>
        <taxon>metagenomes</taxon>
        <taxon>ecological metagenomes</taxon>
    </lineage>
</organism>
<reference evidence="1" key="1">
    <citation type="submission" date="2019-08" db="EMBL/GenBank/DDBJ databases">
        <authorList>
            <person name="Kucharzyk K."/>
            <person name="Murdoch R.W."/>
            <person name="Higgins S."/>
            <person name="Loffler F."/>
        </authorList>
    </citation>
    <scope>NUCLEOTIDE SEQUENCE</scope>
</reference>
<sequence length="92" mass="10492">MKYQITYDLNKLGQNYKLVERVILEVSDGKPIKPLETVWLIKSWAQSADDILYLIQTAIDNNDGLLICPIKGDCAWLLGSPVSTDIMRFFTE</sequence>
<name>A0A645CKL9_9ZZZZ</name>
<protein>
    <submittedName>
        <fullName evidence="1">Uncharacterized protein</fullName>
    </submittedName>
</protein>